<dbReference type="PROSITE" id="PS50878">
    <property type="entry name" value="RT_POL"/>
    <property type="match status" value="1"/>
</dbReference>
<protein>
    <recommendedName>
        <fullName evidence="1">Reverse transcriptase domain-containing protein</fullName>
    </recommendedName>
</protein>
<feature type="non-terminal residue" evidence="2">
    <location>
        <position position="586"/>
    </location>
</feature>
<keyword evidence="3" id="KW-1185">Reference proteome</keyword>
<reference evidence="2 3" key="1">
    <citation type="submission" date="2024-05" db="EMBL/GenBank/DDBJ databases">
        <title>Genome sequencing and assembly of Indian major carp, Cirrhinus mrigala (Hamilton, 1822).</title>
        <authorList>
            <person name="Mohindra V."/>
            <person name="Chowdhury L.M."/>
            <person name="Lal K."/>
            <person name="Jena J.K."/>
        </authorList>
    </citation>
    <scope>NUCLEOTIDE SEQUENCE [LARGE SCALE GENOMIC DNA]</scope>
    <source>
        <strain evidence="2">CM1030</strain>
        <tissue evidence="2">Blood</tissue>
    </source>
</reference>
<evidence type="ECO:0000259" key="1">
    <source>
        <dbReference type="PROSITE" id="PS50878"/>
    </source>
</evidence>
<dbReference type="PANTHER" id="PTHR47510:SF3">
    <property type="entry name" value="ENDO_EXONUCLEASE_PHOSPHATASE DOMAIN-CONTAINING PROTEIN"/>
    <property type="match status" value="1"/>
</dbReference>
<gene>
    <name evidence="2" type="ORF">M9458_038749</name>
</gene>
<dbReference type="PANTHER" id="PTHR47510">
    <property type="entry name" value="REVERSE TRANSCRIPTASE DOMAIN-CONTAINING PROTEIN"/>
    <property type="match status" value="1"/>
</dbReference>
<dbReference type="EMBL" id="JAMKFB020000019">
    <property type="protein sequence ID" value="KAL0166905.1"/>
    <property type="molecule type" value="Genomic_DNA"/>
</dbReference>
<name>A0ABD0NZD9_CIRMR</name>
<dbReference type="AlphaFoldDB" id="A0ABD0NZD9"/>
<dbReference type="InterPro" id="IPR000477">
    <property type="entry name" value="RT_dom"/>
</dbReference>
<dbReference type="Gene3D" id="3.60.10.10">
    <property type="entry name" value="Endonuclease/exonuclease/phosphatase"/>
    <property type="match status" value="1"/>
</dbReference>
<dbReference type="SUPFAM" id="SSF56672">
    <property type="entry name" value="DNA/RNA polymerases"/>
    <property type="match status" value="1"/>
</dbReference>
<evidence type="ECO:0000313" key="2">
    <source>
        <dbReference type="EMBL" id="KAL0166905.1"/>
    </source>
</evidence>
<dbReference type="InterPro" id="IPR043502">
    <property type="entry name" value="DNA/RNA_pol_sf"/>
</dbReference>
<sequence>EYTAILLCAVYIPPSSNGNNRSEALNELYQHISEQQTAHPDAFLIVAGDFNHADLKSVFPKIQQHIDFPTRGNNTLDFVYTTQKGAYKAFPLSHLGASDHITVMLMPAYRPLVKVTKPVRKQIQVWPEGSSEALQDCFDTTDWSMFKQAATYNNTTDLQEYAETVTAYINKCTEDVTVTKTITVRANQKPWMTGEVYRLLKARNVAFRTGDEASLKTARANLSRGIREAKRQYSRGISHHFKDSRDTRSLWRGVQTITDHKPPPQTCDSTISLLNELNTFFARFEVQNSTTAQKTPPPPGDQVMTLSPDSVRRSLSRINARKAPGPDNIPGRVLRDCAVELTDVFTDIFNISLNQAVVPTCFKATTIIPVPKKSSPSCFNDYRPVAFTPILMNNTSSLSCPPPWTPFSSRIAPTARLMTPSPLHSTQHSHIWTKKTHNSAFNTIIPQQLTQKLVQLGLNTSLCNWLLDFLTGRPQAVRVGSNTSSTIILNTGAPQGCVLSPLLFTLLTHDRTPSHSSNLFIKFADDTTVVGLISKRDEADYRSEVSRLAVWCRDNNLSLNVEKTKEIVVDFRRAHTQHAPLTINGA</sequence>
<dbReference type="Proteomes" id="UP001529510">
    <property type="component" value="Unassembled WGS sequence"/>
</dbReference>
<accession>A0ABD0NZD9</accession>
<comment type="caution">
    <text evidence="2">The sequence shown here is derived from an EMBL/GenBank/DDBJ whole genome shotgun (WGS) entry which is preliminary data.</text>
</comment>
<organism evidence="2 3">
    <name type="scientific">Cirrhinus mrigala</name>
    <name type="common">Mrigala</name>
    <dbReference type="NCBI Taxonomy" id="683832"/>
    <lineage>
        <taxon>Eukaryota</taxon>
        <taxon>Metazoa</taxon>
        <taxon>Chordata</taxon>
        <taxon>Craniata</taxon>
        <taxon>Vertebrata</taxon>
        <taxon>Euteleostomi</taxon>
        <taxon>Actinopterygii</taxon>
        <taxon>Neopterygii</taxon>
        <taxon>Teleostei</taxon>
        <taxon>Ostariophysi</taxon>
        <taxon>Cypriniformes</taxon>
        <taxon>Cyprinidae</taxon>
        <taxon>Labeoninae</taxon>
        <taxon>Labeonini</taxon>
        <taxon>Cirrhinus</taxon>
    </lineage>
</organism>
<evidence type="ECO:0000313" key="3">
    <source>
        <dbReference type="Proteomes" id="UP001529510"/>
    </source>
</evidence>
<proteinExistence type="predicted"/>
<feature type="domain" description="Reverse transcriptase" evidence="1">
    <location>
        <begin position="351"/>
        <end position="586"/>
    </location>
</feature>
<dbReference type="SUPFAM" id="SSF56219">
    <property type="entry name" value="DNase I-like"/>
    <property type="match status" value="1"/>
</dbReference>
<feature type="non-terminal residue" evidence="2">
    <location>
        <position position="1"/>
    </location>
</feature>
<dbReference type="Pfam" id="PF00078">
    <property type="entry name" value="RVT_1"/>
    <property type="match status" value="1"/>
</dbReference>
<dbReference type="InterPro" id="IPR036691">
    <property type="entry name" value="Endo/exonu/phosph_ase_sf"/>
</dbReference>